<feature type="transmembrane region" description="Helical" evidence="1">
    <location>
        <begin position="36"/>
        <end position="54"/>
    </location>
</feature>
<dbReference type="EMBL" id="JBHTMM010000232">
    <property type="protein sequence ID" value="MFD1313648.1"/>
    <property type="molecule type" value="Genomic_DNA"/>
</dbReference>
<evidence type="ECO:0000256" key="1">
    <source>
        <dbReference type="SAM" id="Phobius"/>
    </source>
</evidence>
<organism evidence="2 3">
    <name type="scientific">Streptomyces kaempferi</name>
    <dbReference type="NCBI Taxonomy" id="333725"/>
    <lineage>
        <taxon>Bacteria</taxon>
        <taxon>Bacillati</taxon>
        <taxon>Actinomycetota</taxon>
        <taxon>Actinomycetes</taxon>
        <taxon>Kitasatosporales</taxon>
        <taxon>Streptomycetaceae</taxon>
        <taxon>Streptomyces</taxon>
    </lineage>
</organism>
<proteinExistence type="predicted"/>
<keyword evidence="3" id="KW-1185">Reference proteome</keyword>
<reference evidence="3" key="1">
    <citation type="journal article" date="2019" name="Int. J. Syst. Evol. Microbiol.">
        <title>The Global Catalogue of Microorganisms (GCM) 10K type strain sequencing project: providing services to taxonomists for standard genome sequencing and annotation.</title>
        <authorList>
            <consortium name="The Broad Institute Genomics Platform"/>
            <consortium name="The Broad Institute Genome Sequencing Center for Infectious Disease"/>
            <person name="Wu L."/>
            <person name="Ma J."/>
        </authorList>
    </citation>
    <scope>NUCLEOTIDE SEQUENCE [LARGE SCALE GENOMIC DNA]</scope>
    <source>
        <strain evidence="3">CGMCC 4.7020</strain>
    </source>
</reference>
<gene>
    <name evidence="2" type="ORF">ACFQ5X_49210</name>
</gene>
<dbReference type="RefSeq" id="WP_381242408.1">
    <property type="nucleotide sequence ID" value="NZ_JBHSKH010000120.1"/>
</dbReference>
<keyword evidence="1" id="KW-1133">Transmembrane helix</keyword>
<name>A0ABW3XZD8_9ACTN</name>
<keyword evidence="1" id="KW-0812">Transmembrane</keyword>
<keyword evidence="1" id="KW-0472">Membrane</keyword>
<dbReference type="Proteomes" id="UP001597058">
    <property type="component" value="Unassembled WGS sequence"/>
</dbReference>
<sequence>MNELDKRRAVGFYVVAGMAVVVIGRIALFSQSVINRAGSIALLIFIALLTRHMITLHKGRKK</sequence>
<accession>A0ABW3XZD8</accession>
<comment type="caution">
    <text evidence="2">The sequence shown here is derived from an EMBL/GenBank/DDBJ whole genome shotgun (WGS) entry which is preliminary data.</text>
</comment>
<evidence type="ECO:0000313" key="2">
    <source>
        <dbReference type="EMBL" id="MFD1313648.1"/>
    </source>
</evidence>
<evidence type="ECO:0000313" key="3">
    <source>
        <dbReference type="Proteomes" id="UP001597058"/>
    </source>
</evidence>
<protein>
    <submittedName>
        <fullName evidence="2">Uncharacterized protein</fullName>
    </submittedName>
</protein>
<feature type="transmembrane region" description="Helical" evidence="1">
    <location>
        <begin position="12"/>
        <end position="30"/>
    </location>
</feature>